<protein>
    <submittedName>
        <fullName evidence="1">T9SS type B sorting domain-containing protein</fullName>
    </submittedName>
</protein>
<dbReference type="NCBIfam" id="TIGR04131">
    <property type="entry name" value="Bac_Flav_CTERM"/>
    <property type="match status" value="1"/>
</dbReference>
<name>A0ABW5JYU5_9FLAO</name>
<dbReference type="Pfam" id="PF13585">
    <property type="entry name" value="CHU_C"/>
    <property type="match status" value="1"/>
</dbReference>
<reference evidence="2" key="1">
    <citation type="journal article" date="2019" name="Int. J. Syst. Evol. Microbiol.">
        <title>The Global Catalogue of Microorganisms (GCM) 10K type strain sequencing project: providing services to taxonomists for standard genome sequencing and annotation.</title>
        <authorList>
            <consortium name="The Broad Institute Genomics Platform"/>
            <consortium name="The Broad Institute Genome Sequencing Center for Infectious Disease"/>
            <person name="Wu L."/>
            <person name="Ma J."/>
        </authorList>
    </citation>
    <scope>NUCLEOTIDE SEQUENCE [LARGE SCALE GENOMIC DNA]</scope>
    <source>
        <strain evidence="2">KCTC 42808</strain>
    </source>
</reference>
<keyword evidence="2" id="KW-1185">Reference proteome</keyword>
<dbReference type="EMBL" id="JBHULM010000009">
    <property type="protein sequence ID" value="MFD2541916.1"/>
    <property type="molecule type" value="Genomic_DNA"/>
</dbReference>
<dbReference type="InterPro" id="IPR026341">
    <property type="entry name" value="T9SS_type_B"/>
</dbReference>
<comment type="caution">
    <text evidence="1">The sequence shown here is derived from an EMBL/GenBank/DDBJ whole genome shotgun (WGS) entry which is preliminary data.</text>
</comment>
<proteinExistence type="predicted"/>
<feature type="non-terminal residue" evidence="1">
    <location>
        <position position="1"/>
    </location>
</feature>
<dbReference type="Proteomes" id="UP001597467">
    <property type="component" value="Unassembled WGS sequence"/>
</dbReference>
<sequence length="1295" mass="130993">VVGSLASPVTLDASGTALITVIGVTTDQTITLTNVTNPTTGCSGTLNNTETVIISAIPTVTLSSNSTTCSGGNAVFTINGTAGDIVDYTGVVGSLASPVTLDASGTALITVIGVTTDQTITLTNVTNPTTGCSGILNNTETVVINATSTVTLSSNISTCSGGNAVFTINGTAGDIVDYTGIVGSPTSPVTLDASGTAVITVVGITTDQTITLTNITNPTTSCSGILNNTETVVINATPTVTLSSNMSTCFGGNAVFTINGTAGDIVDYTGVVGSPASPVTLDASGTAVITVSGVTTDQTITLTSVSNTTTNCSGTLNNTETVTISATPTVTLSSNSSTCSGGNAVFTINGTAGDIVDYAGIVGSPASPVTLDASGTAVITVVGVTTDQTITLTNITNPTTSCLATLNNTETVVINAAPTVTLSSNMSTCSGGDAVFTINGTAGDIVDYTGVAGSPTSPVTLDASGTAVITVVGVTTDQTIIVTNVTNPTTGCSGTLSATETVTISVTPTVTLSSNISTCSGGDAVFTINGTAGDIVDYTGIVGSPVSPVTLDASGAAVITVTGIITDQTITLTNVTNPTTSCSGTLNNTETVTISATPTVTLSSNSTTCPGGNAVFTINGTAGDIVDYTGIVGLPASPVTLDASGTAVITVAGVTTDQTITLTNVTNPTTSCSGTLNNTETVSISATPTVTLSSSSTACSGGNALFTINGTAGDIVDYTGIVGSPASPVILDASGTAVITVVGVTTDQTLTLTSVTNPTTSCSGTLSETETVIISATPTVTLSSNMSTCFGGNAVFTINGTAGDIVDYTGIVGSPASPVTLDASGTAIITVVGVTTDQTITLTNVTNPTTGCSGTLNTTETVIVHVNPSITSLSSNLEVCEGDTVVFTVTGTPGNELSYTINGGLLQQTVIGSSGEIDINITGVMNNQTIVLEQVLDSNIGCSGLLGQTQTVNVIPLVNSAFVMHPNCNGATASVLGTSGGVFSFNPVPSDGATIDVVTGEVINAVPDSSYFIEYSVSGICNTVSQIESFTVFSSPTVDLEEEYVLCLDSEGNNISQPRIETGLSSVDYSFQWTEINNPLAVLGIDSYYEPEQVGVYSVLVTNNSTGCSTVLGDVHTQTIVTSSIVPEGLNAIVVSETFADENIVEVSVDEQPGVTYEFSLDGDFFVSNGTNTYIYYNVSAGAHMVAVRDKEGCGEDSVPIYIVDYPLYFTPNNDGYNDTWQIVGLSNQPDAKVYIFDRYGKLLKQISTNGLGWDGTLNGKPLPSSDYWFYLEYKNPNATTSTKKVFTAHFTLKR</sequence>
<accession>A0ABW5JYU5</accession>
<organism evidence="1 2">
    <name type="scientific">Lacinutrix gracilariae</name>
    <dbReference type="NCBI Taxonomy" id="1747198"/>
    <lineage>
        <taxon>Bacteria</taxon>
        <taxon>Pseudomonadati</taxon>
        <taxon>Bacteroidota</taxon>
        <taxon>Flavobacteriia</taxon>
        <taxon>Flavobacteriales</taxon>
        <taxon>Flavobacteriaceae</taxon>
        <taxon>Lacinutrix</taxon>
    </lineage>
</organism>
<evidence type="ECO:0000313" key="2">
    <source>
        <dbReference type="Proteomes" id="UP001597467"/>
    </source>
</evidence>
<gene>
    <name evidence="1" type="ORF">ACFSSB_06240</name>
</gene>
<evidence type="ECO:0000313" key="1">
    <source>
        <dbReference type="EMBL" id="MFD2541916.1"/>
    </source>
</evidence>
<dbReference type="RefSeq" id="WP_379902158.1">
    <property type="nucleotide sequence ID" value="NZ_JBHULM010000009.1"/>
</dbReference>